<proteinExistence type="predicted"/>
<gene>
    <name evidence="1" type="ORF">XENTR_v90026660mg</name>
</gene>
<evidence type="ECO:0000313" key="1">
    <source>
        <dbReference type="EMBL" id="OCA17796.1"/>
    </source>
</evidence>
<organism evidence="1">
    <name type="scientific">Xenopus tropicalis</name>
    <name type="common">Western clawed frog</name>
    <name type="synonym">Silurana tropicalis</name>
    <dbReference type="NCBI Taxonomy" id="8364"/>
    <lineage>
        <taxon>Eukaryota</taxon>
        <taxon>Metazoa</taxon>
        <taxon>Chordata</taxon>
        <taxon>Craniata</taxon>
        <taxon>Vertebrata</taxon>
        <taxon>Euteleostomi</taxon>
        <taxon>Amphibia</taxon>
        <taxon>Batrachia</taxon>
        <taxon>Anura</taxon>
        <taxon>Pipoidea</taxon>
        <taxon>Pipidae</taxon>
        <taxon>Xenopodinae</taxon>
        <taxon>Xenopus</taxon>
        <taxon>Silurana</taxon>
    </lineage>
</organism>
<reference evidence="1" key="1">
    <citation type="submission" date="2009-11" db="EMBL/GenBank/DDBJ databases">
        <authorList>
            <consortium name="US DOE Joint Genome Institute (JGI-PGF)"/>
            <person name="Ottilar R."/>
            <person name="Schmutz J."/>
            <person name="Salamov A."/>
            <person name="Cheng J.F."/>
            <person name="Lucas S."/>
            <person name="Pitluck S."/>
            <person name="Gundlach H."/>
            <person name="Guo Y."/>
            <person name="Haberer G."/>
            <person name="Nasrallah J."/>
            <person name="Mayer K.F.X."/>
            <person name="van de Peer Y."/>
            <person name="Weigel D."/>
            <person name="Grigoriev I.V."/>
        </authorList>
    </citation>
    <scope>NUCLEOTIDE SEQUENCE</scope>
    <source>
        <strain evidence="1">Nigerian</strain>
    </source>
</reference>
<accession>A0A1B8Y4C3</accession>
<protein>
    <submittedName>
        <fullName evidence="1">Uncharacterized protein</fullName>
    </submittedName>
</protein>
<dbReference type="AlphaFoldDB" id="A0A1B8Y4C3"/>
<name>A0A1B8Y4C3_XENTR</name>
<reference evidence="1" key="3">
    <citation type="submission" date="2016-05" db="EMBL/GenBank/DDBJ databases">
        <title>WGS assembly of Xenopus tropicalis.</title>
        <authorList>
            <person name="Sessions A."/>
            <person name="Jenkins J."/>
            <person name="Mitros T."/>
            <person name="Lyons J.T."/>
            <person name="Dichmann D.S."/>
            <person name="Robert J."/>
            <person name="Harland R.M."/>
            <person name="Rokhsar D.S."/>
        </authorList>
    </citation>
    <scope>NUCLEOTIDE SEQUENCE</scope>
    <source>
        <strain evidence="1">Nigerian</strain>
    </source>
</reference>
<reference evidence="1" key="2">
    <citation type="journal article" date="2010" name="Science">
        <title>The genome of the Western clawed frog Xenopus tropicalis.</title>
        <authorList>
            <person name="Hellsten U."/>
            <person name="Harland R.M."/>
            <person name="Gilchrist M.J."/>
            <person name="Hendrix D."/>
            <person name="Jurka J."/>
            <person name="Kapitonov V."/>
            <person name="Ovcharenko I."/>
            <person name="Putnam N.H."/>
            <person name="Shu S."/>
            <person name="Taher L."/>
            <person name="Blitz I.L."/>
            <person name="Blumberg B."/>
            <person name="Dichmann D.S."/>
            <person name="Dubchak I."/>
            <person name="Amaya E."/>
            <person name="Detter J.C."/>
            <person name="Fletcher R."/>
            <person name="Gerhard D.S."/>
            <person name="Goodstein D."/>
            <person name="Graves T."/>
            <person name="Grigoriev I.V."/>
            <person name="Grimwood J."/>
            <person name="Kawashima T."/>
            <person name="Lindquist E."/>
            <person name="Lucas S.M."/>
            <person name="Mead P.E."/>
            <person name="Mitros T."/>
            <person name="Ogino H."/>
            <person name="Ohta Y."/>
            <person name="Poliakov A.V."/>
            <person name="Pollet N."/>
            <person name="Robert J."/>
            <person name="Salamov A."/>
            <person name="Sater A.K."/>
            <person name="Schmutz J."/>
            <person name="Terry A."/>
            <person name="Vize P.D."/>
            <person name="Warren W.C."/>
            <person name="Wells D."/>
            <person name="Wills A."/>
            <person name="Wilson R.K."/>
            <person name="Zimmerman L.B."/>
            <person name="Zorn A.M."/>
            <person name="Grainger R."/>
            <person name="Grammer T."/>
            <person name="Khokha M.K."/>
            <person name="Richardson P.M."/>
            <person name="Rokhsar D.S."/>
        </authorList>
    </citation>
    <scope>NUCLEOTIDE SEQUENCE [LARGE SCALE GENOMIC DNA]</scope>
    <source>
        <strain evidence="1">Nigerian</strain>
    </source>
</reference>
<sequence length="169" mass="18134">MHPLSITLFTIYFFYQKTPNHCICMDACQRLHCGTGGVRGYGWGEGYSPILTGANWGSIGKGTYLPGGGGGRWLGTILWLSVPSLGVEDCGRNRHGSVCRTFGHPVIQPVPVPEKGPHWPSHMDLPAHSLILTLGQLWASALRSVPPAGGRNPIFSPVLNPISPSDPVV</sequence>
<dbReference type="EMBL" id="KV460464">
    <property type="protein sequence ID" value="OCA17796.1"/>
    <property type="molecule type" value="Genomic_DNA"/>
</dbReference>